<evidence type="ECO:0000313" key="3">
    <source>
        <dbReference type="Proteomes" id="UP001515480"/>
    </source>
</evidence>
<proteinExistence type="predicted"/>
<sequence>MAQATFPSFGSRSTFGAQQLSRRKSSPQYGFGSSTREDQQKVFVSQEHASLNVAYAVPRSPGPAKYEHRPAVGPQVNGRIRSAPMWRFGEAERFSGPAGGSSSPGPAAYSLHPSIGPQAVGSIRSLPKWGFGTSTREHQAKVYTDAKRAQLNVDAGRSPGPAKYDARGRRADGSHVSGRIKTPPAWGFGKGARFNHDDTRHAAAIPGPGAYPLPATVGPQLVGLMPSSPAAGFGTSTRQHHAKVYQSHEHEKYTAGDSPGPAMYSFTPAFGKQTTSRRKSSSAWGFGTEDRFDRKRSGRVNVPGPVRRGVHLFPPRLARGSADGSPRRACSQGAYLI</sequence>
<dbReference type="PANTHER" id="PTHR40429:SF1">
    <property type="entry name" value="FLAGELLAR ASSOCIATED PROTEIN"/>
    <property type="match status" value="1"/>
</dbReference>
<comment type="caution">
    <text evidence="2">The sequence shown here is derived from an EMBL/GenBank/DDBJ whole genome shotgun (WGS) entry which is preliminary data.</text>
</comment>
<dbReference type="PANTHER" id="PTHR40429">
    <property type="entry name" value="FLAGELLAR ASSOCIATED PROTEIN"/>
    <property type="match status" value="1"/>
</dbReference>
<dbReference type="InterPro" id="IPR010736">
    <property type="entry name" value="SHIPPO-rpt"/>
</dbReference>
<evidence type="ECO:0000313" key="2">
    <source>
        <dbReference type="EMBL" id="KAL1500547.1"/>
    </source>
</evidence>
<dbReference type="Pfam" id="PF07004">
    <property type="entry name" value="SHIPPO-rpt"/>
    <property type="match status" value="5"/>
</dbReference>
<feature type="region of interest" description="Disordered" evidence="1">
    <location>
        <begin position="153"/>
        <end position="190"/>
    </location>
</feature>
<dbReference type="EMBL" id="JBGBPQ010000023">
    <property type="protein sequence ID" value="KAL1500547.1"/>
    <property type="molecule type" value="Genomic_DNA"/>
</dbReference>
<feature type="region of interest" description="Disordered" evidence="1">
    <location>
        <begin position="1"/>
        <end position="44"/>
    </location>
</feature>
<gene>
    <name evidence="2" type="ORF">AB1Y20_013202</name>
</gene>
<keyword evidence="3" id="KW-1185">Reference proteome</keyword>
<dbReference type="AlphaFoldDB" id="A0AB34IMN5"/>
<accession>A0AB34IMN5</accession>
<feature type="compositionally biased region" description="Basic and acidic residues" evidence="1">
    <location>
        <begin position="164"/>
        <end position="173"/>
    </location>
</feature>
<dbReference type="Proteomes" id="UP001515480">
    <property type="component" value="Unassembled WGS sequence"/>
</dbReference>
<feature type="compositionally biased region" description="Polar residues" evidence="1">
    <location>
        <begin position="1"/>
        <end position="34"/>
    </location>
</feature>
<reference evidence="2 3" key="1">
    <citation type="journal article" date="2024" name="Science">
        <title>Giant polyketide synthase enzymes in the biosynthesis of giant marine polyether toxins.</title>
        <authorList>
            <person name="Fallon T.R."/>
            <person name="Shende V.V."/>
            <person name="Wierzbicki I.H."/>
            <person name="Pendleton A.L."/>
            <person name="Watervoot N.F."/>
            <person name="Auber R.P."/>
            <person name="Gonzalez D.J."/>
            <person name="Wisecaver J.H."/>
            <person name="Moore B.S."/>
        </authorList>
    </citation>
    <scope>NUCLEOTIDE SEQUENCE [LARGE SCALE GENOMIC DNA]</scope>
    <source>
        <strain evidence="2 3">12B1</strain>
    </source>
</reference>
<evidence type="ECO:0000256" key="1">
    <source>
        <dbReference type="SAM" id="MobiDB-lite"/>
    </source>
</evidence>
<feature type="region of interest" description="Disordered" evidence="1">
    <location>
        <begin position="317"/>
        <end position="337"/>
    </location>
</feature>
<name>A0AB34IMN5_PRYPA</name>
<protein>
    <submittedName>
        <fullName evidence="2">Uncharacterized protein</fullName>
    </submittedName>
</protein>
<organism evidence="2 3">
    <name type="scientific">Prymnesium parvum</name>
    <name type="common">Toxic golden alga</name>
    <dbReference type="NCBI Taxonomy" id="97485"/>
    <lineage>
        <taxon>Eukaryota</taxon>
        <taxon>Haptista</taxon>
        <taxon>Haptophyta</taxon>
        <taxon>Prymnesiophyceae</taxon>
        <taxon>Prymnesiales</taxon>
        <taxon>Prymnesiaceae</taxon>
        <taxon>Prymnesium</taxon>
    </lineage>
</organism>